<comment type="caution">
    <text evidence="1">The sequence shown here is derived from an EMBL/GenBank/DDBJ whole genome shotgun (WGS) entry which is preliminary data.</text>
</comment>
<dbReference type="AlphaFoldDB" id="A0A816DJJ0"/>
<dbReference type="Gene3D" id="2.60.120.200">
    <property type="match status" value="1"/>
</dbReference>
<dbReference type="InterPro" id="IPR013320">
    <property type="entry name" value="ConA-like_dom_sf"/>
</dbReference>
<dbReference type="Proteomes" id="UP000663828">
    <property type="component" value="Unassembled WGS sequence"/>
</dbReference>
<sequence length="344" mass="38891">MSVICLNVPNFSSTLIYGSCDQCLCLMINSNQTIVSFNCYQNNRTCQLFNNNLNFFRNQLNDELNTTFYFLQYPPRNFTDLLWPFDQSINDESSFVYMTQKGVISYISPGIYGRGAALVFNGTQYLTGSSPYLDTTSNGFTFEMWIYMIGSLLPNQVDLGLVGQCLRQNTGNRLHMLVRSNHSYLGFYGNDCSGKRLLLFDIWYHIAFVYNVTGGLRQSIFINGQLDSSVIPSGGLNPMTNISLTIGNIQNLANSEAYHGYLDQLSYSSRPKSSNEILDDATLVFYFAFNNNSFLDSDPNRIIGTPYNVILINDALQFYQSFSYFQIETFILPNIDNASSSIAL</sequence>
<name>A0A816DJJ0_ADIRI</name>
<evidence type="ECO:0000313" key="1">
    <source>
        <dbReference type="EMBL" id="CAF1634857.1"/>
    </source>
</evidence>
<dbReference type="SUPFAM" id="SSF49899">
    <property type="entry name" value="Concanavalin A-like lectins/glucanases"/>
    <property type="match status" value="1"/>
</dbReference>
<protein>
    <submittedName>
        <fullName evidence="1">Uncharacterized protein</fullName>
    </submittedName>
</protein>
<keyword evidence="2" id="KW-1185">Reference proteome</keyword>
<reference evidence="1" key="1">
    <citation type="submission" date="2021-02" db="EMBL/GenBank/DDBJ databases">
        <authorList>
            <person name="Nowell W R."/>
        </authorList>
    </citation>
    <scope>NUCLEOTIDE SEQUENCE</scope>
</reference>
<gene>
    <name evidence="1" type="ORF">XAT740_LOCUS52286</name>
</gene>
<dbReference type="Pfam" id="PF13385">
    <property type="entry name" value="Laminin_G_3"/>
    <property type="match status" value="1"/>
</dbReference>
<dbReference type="EMBL" id="CAJNOR010008573">
    <property type="protein sequence ID" value="CAF1634857.1"/>
    <property type="molecule type" value="Genomic_DNA"/>
</dbReference>
<evidence type="ECO:0000313" key="2">
    <source>
        <dbReference type="Proteomes" id="UP000663828"/>
    </source>
</evidence>
<proteinExistence type="predicted"/>
<organism evidence="1 2">
    <name type="scientific">Adineta ricciae</name>
    <name type="common">Rotifer</name>
    <dbReference type="NCBI Taxonomy" id="249248"/>
    <lineage>
        <taxon>Eukaryota</taxon>
        <taxon>Metazoa</taxon>
        <taxon>Spiralia</taxon>
        <taxon>Gnathifera</taxon>
        <taxon>Rotifera</taxon>
        <taxon>Eurotatoria</taxon>
        <taxon>Bdelloidea</taxon>
        <taxon>Adinetida</taxon>
        <taxon>Adinetidae</taxon>
        <taxon>Adineta</taxon>
    </lineage>
</organism>
<accession>A0A816DJJ0</accession>